<keyword evidence="1" id="KW-0694">RNA-binding</keyword>
<dbReference type="InterPro" id="IPR004088">
    <property type="entry name" value="KH_dom_type_1"/>
</dbReference>
<evidence type="ECO:0000256" key="2">
    <source>
        <dbReference type="SAM" id="MobiDB-lite"/>
    </source>
</evidence>
<dbReference type="InterPro" id="IPR036612">
    <property type="entry name" value="KH_dom_type_1_sf"/>
</dbReference>
<dbReference type="STRING" id="70415.A0A5S6QNK5"/>
<dbReference type="WBParaSite" id="TMUE_2000008749.1">
    <property type="protein sequence ID" value="TMUE_2000008749.1"/>
    <property type="gene ID" value="WBGene00286019"/>
</dbReference>
<dbReference type="GO" id="GO:0003723">
    <property type="term" value="F:RNA binding"/>
    <property type="evidence" value="ECO:0007669"/>
    <property type="project" value="UniProtKB-UniRule"/>
</dbReference>
<dbReference type="PANTHER" id="PTHR22948">
    <property type="entry name" value="TUDOR DOMAIN CONTAINING PROTEIN"/>
    <property type="match status" value="1"/>
</dbReference>
<dbReference type="Pfam" id="PF00013">
    <property type="entry name" value="KH_1"/>
    <property type="match status" value="1"/>
</dbReference>
<dbReference type="InterPro" id="IPR004087">
    <property type="entry name" value="KH_dom"/>
</dbReference>
<dbReference type="Proteomes" id="UP000046395">
    <property type="component" value="Unassembled WGS sequence"/>
</dbReference>
<dbReference type="GO" id="GO:0005739">
    <property type="term" value="C:mitochondrion"/>
    <property type="evidence" value="ECO:0007669"/>
    <property type="project" value="UniProtKB-ARBA"/>
</dbReference>
<dbReference type="SMART" id="SM00322">
    <property type="entry name" value="KH"/>
    <property type="match status" value="1"/>
</dbReference>
<dbReference type="SUPFAM" id="SSF63748">
    <property type="entry name" value="Tudor/PWWP/MBT"/>
    <property type="match status" value="1"/>
</dbReference>
<dbReference type="PANTHER" id="PTHR22948:SF65">
    <property type="entry name" value="A-KINASE ANCHORING PROTEIN 1"/>
    <property type="match status" value="1"/>
</dbReference>
<accession>A0A5S6QNK5</accession>
<dbReference type="InterPro" id="IPR050621">
    <property type="entry name" value="Tudor_domain_containing"/>
</dbReference>
<dbReference type="InterPro" id="IPR035437">
    <property type="entry name" value="SNase_OB-fold_sf"/>
</dbReference>
<proteinExistence type="predicted"/>
<sequence>MGGSTCSRGGRKNYRRERSDNRVRMGNGNNSSTTLTNGCASGSEDATEVYNGVAVQNGIDRGIAQMNGFVGNDVAPLPSQSNLYIITAPAAIEWNPINGVNGMNGVSPNGTVYSPSCVSESSLEGSGQWATMGATSALASPAPHGLPILPIYNFEVPNDLVGLLIGRNGAHVQYLQNRSGASVSVYSHWFSSKSRLCAIEGSRDAINSCLRLIRRRFPVRFFPQLKLNPVFLPGMLSSIIAVPLAIRTAELQELDLVEGMLIETSVCFTYSPAHFFVHQPTHPSYMHLSQFQAMINFLYERDKDIVPNLNPVTANSQCVAFCENGWYRATVYEVKEEDGKSATALVKLLDCGGYFNVPVSALKQMRVECTGFPIQSNEIILFGVEPADGTGEWSREAKEYFERQTELTIILTRVKEALPSGAKLSDVFLANQELRSLASLLVEHGFAKFTALDEEASAA</sequence>
<name>A0A5S6QNK5_TRIMR</name>
<dbReference type="InterPro" id="IPR002999">
    <property type="entry name" value="Tudor"/>
</dbReference>
<reference evidence="5" key="1">
    <citation type="submission" date="2019-12" db="UniProtKB">
        <authorList>
            <consortium name="WormBaseParasite"/>
        </authorList>
    </citation>
    <scope>IDENTIFICATION</scope>
</reference>
<dbReference type="Gene3D" id="3.30.1370.10">
    <property type="entry name" value="K Homology domain, type 1"/>
    <property type="match status" value="1"/>
</dbReference>
<dbReference type="PROSITE" id="PS50084">
    <property type="entry name" value="KH_TYPE_1"/>
    <property type="match status" value="1"/>
</dbReference>
<dbReference type="SUPFAM" id="SSF54791">
    <property type="entry name" value="Eukaryotic type KH-domain (KH-domain type I)"/>
    <property type="match status" value="1"/>
</dbReference>
<dbReference type="InterPro" id="IPR047368">
    <property type="entry name" value="KH-I_AKAP1"/>
</dbReference>
<feature type="region of interest" description="Disordered" evidence="2">
    <location>
        <begin position="1"/>
        <end position="40"/>
    </location>
</feature>
<dbReference type="CDD" id="cd22395">
    <property type="entry name" value="KH-I_AKAP1"/>
    <property type="match status" value="1"/>
</dbReference>
<feature type="domain" description="K Homology" evidence="3">
    <location>
        <begin position="148"/>
        <end position="218"/>
    </location>
</feature>
<protein>
    <submittedName>
        <fullName evidence="5">KH domain-containing protein</fullName>
    </submittedName>
</protein>
<evidence type="ECO:0000259" key="3">
    <source>
        <dbReference type="SMART" id="SM00322"/>
    </source>
</evidence>
<evidence type="ECO:0000256" key="1">
    <source>
        <dbReference type="PROSITE-ProRule" id="PRU00117"/>
    </source>
</evidence>
<dbReference type="Gene3D" id="2.40.50.90">
    <property type="match status" value="1"/>
</dbReference>
<dbReference type="Pfam" id="PF00567">
    <property type="entry name" value="TUDOR"/>
    <property type="match status" value="1"/>
</dbReference>
<organism evidence="4 5">
    <name type="scientific">Trichuris muris</name>
    <name type="common">Mouse whipworm</name>
    <dbReference type="NCBI Taxonomy" id="70415"/>
    <lineage>
        <taxon>Eukaryota</taxon>
        <taxon>Metazoa</taxon>
        <taxon>Ecdysozoa</taxon>
        <taxon>Nematoda</taxon>
        <taxon>Enoplea</taxon>
        <taxon>Dorylaimia</taxon>
        <taxon>Trichinellida</taxon>
        <taxon>Trichuridae</taxon>
        <taxon>Trichuris</taxon>
    </lineage>
</organism>
<dbReference type="AlphaFoldDB" id="A0A5S6QNK5"/>
<feature type="compositionally biased region" description="Low complexity" evidence="2">
    <location>
        <begin position="26"/>
        <end position="38"/>
    </location>
</feature>
<dbReference type="Gene3D" id="2.30.30.140">
    <property type="match status" value="1"/>
</dbReference>
<evidence type="ECO:0000313" key="5">
    <source>
        <dbReference type="WBParaSite" id="TMUE_2000008749.1"/>
    </source>
</evidence>
<evidence type="ECO:0000313" key="4">
    <source>
        <dbReference type="Proteomes" id="UP000046395"/>
    </source>
</evidence>
<keyword evidence="4" id="KW-1185">Reference proteome</keyword>